<keyword evidence="1" id="KW-1133">Transmembrane helix</keyword>
<evidence type="ECO:0000256" key="1">
    <source>
        <dbReference type="SAM" id="Phobius"/>
    </source>
</evidence>
<feature type="transmembrane region" description="Helical" evidence="1">
    <location>
        <begin position="6"/>
        <end position="26"/>
    </location>
</feature>
<dbReference type="AlphaFoldDB" id="A0A1F6AHV4"/>
<feature type="transmembrane region" description="Helical" evidence="1">
    <location>
        <begin position="105"/>
        <end position="126"/>
    </location>
</feature>
<feature type="transmembrane region" description="Helical" evidence="1">
    <location>
        <begin position="132"/>
        <end position="153"/>
    </location>
</feature>
<evidence type="ECO:0008006" key="4">
    <source>
        <dbReference type="Google" id="ProtNLM"/>
    </source>
</evidence>
<feature type="transmembrane region" description="Helical" evidence="1">
    <location>
        <begin position="173"/>
        <end position="196"/>
    </location>
</feature>
<dbReference type="EMBL" id="MFJV01000001">
    <property type="protein sequence ID" value="OGG23953.1"/>
    <property type="molecule type" value="Genomic_DNA"/>
</dbReference>
<proteinExistence type="predicted"/>
<name>A0A1F6AHV4_9BACT</name>
<feature type="transmembrane region" description="Helical" evidence="1">
    <location>
        <begin position="242"/>
        <end position="262"/>
    </location>
</feature>
<evidence type="ECO:0000313" key="3">
    <source>
        <dbReference type="Proteomes" id="UP000178759"/>
    </source>
</evidence>
<feature type="transmembrane region" description="Helical" evidence="1">
    <location>
        <begin position="308"/>
        <end position="327"/>
    </location>
</feature>
<reference evidence="2 3" key="1">
    <citation type="journal article" date="2016" name="Nat. Commun.">
        <title>Thousands of microbial genomes shed light on interconnected biogeochemical processes in an aquifer system.</title>
        <authorList>
            <person name="Anantharaman K."/>
            <person name="Brown C.T."/>
            <person name="Hug L.A."/>
            <person name="Sharon I."/>
            <person name="Castelle C.J."/>
            <person name="Probst A.J."/>
            <person name="Thomas B.C."/>
            <person name="Singh A."/>
            <person name="Wilkins M.J."/>
            <person name="Karaoz U."/>
            <person name="Brodie E.L."/>
            <person name="Williams K.H."/>
            <person name="Hubbard S.S."/>
            <person name="Banfield J.F."/>
        </authorList>
    </citation>
    <scope>NUCLEOTIDE SEQUENCE [LARGE SCALE GENOMIC DNA]</scope>
</reference>
<gene>
    <name evidence="2" type="ORF">A3A79_02000</name>
</gene>
<keyword evidence="1" id="KW-0812">Transmembrane</keyword>
<organism evidence="2 3">
    <name type="scientific">Candidatus Gottesmanbacteria bacterium RIFCSPLOWO2_01_FULL_43_11b</name>
    <dbReference type="NCBI Taxonomy" id="1798392"/>
    <lineage>
        <taxon>Bacteria</taxon>
        <taxon>Candidatus Gottesmaniibacteriota</taxon>
    </lineage>
</organism>
<dbReference type="Proteomes" id="UP000178759">
    <property type="component" value="Unassembled WGS sequence"/>
</dbReference>
<feature type="transmembrane region" description="Helical" evidence="1">
    <location>
        <begin position="282"/>
        <end position="301"/>
    </location>
</feature>
<sequence>MTGKHTWIFYLLGFSFLIFSLLPTGYEISRRSNLRPDRSFELVHNFPTDYNFYLSRIRQGIEGRITIIEQYTSEPHKGSFIHAFYLILGRVGRWVRVPWERGGDVYHMARVVLGATVLFLIAQFARRSFKSFPWQVIAFLLAVTASTWPKVVFEAGGWRFGGYMAWWSVMDSLQRITFIPHLLAGQALILTLPMFFGRNWVFPAVMGFLLGMIFPPGLIFVYATLGIMAVFDRKYVKPLINFFLLSIPSLIYLQLMTTFMPWNRLAQVDIIRPLPFDYTEYIKAVGPILPLGLLGLIMALVKKEKSMNLAISWVFAWISLLAIFRFIPSQSPLRFSEMIPHVPLAILAAYLFTRLKYVKIVPIFLIGIGLFHMYSSWLWQRDFVDHKIRATLPLVPTGAYVMYPLKDFLSAMKFIQDNTKRNDIILSETTAGNYMPVYSGNTVYIGHDNTVNFEEKKETVKQFFSGKMKVEQAKNWMQENNLKVIFFGPQEREDGGVKELEKVYPFLTPVYRNTYVTVLRRQ</sequence>
<evidence type="ECO:0000313" key="2">
    <source>
        <dbReference type="EMBL" id="OGG23953.1"/>
    </source>
</evidence>
<protein>
    <recommendedName>
        <fullName evidence="4">Glycosyltransferase RgtA/B/C/D-like domain-containing protein</fullName>
    </recommendedName>
</protein>
<keyword evidence="1" id="KW-0472">Membrane</keyword>
<accession>A0A1F6AHV4</accession>
<comment type="caution">
    <text evidence="2">The sequence shown here is derived from an EMBL/GenBank/DDBJ whole genome shotgun (WGS) entry which is preliminary data.</text>
</comment>
<feature type="transmembrane region" description="Helical" evidence="1">
    <location>
        <begin position="360"/>
        <end position="379"/>
    </location>
</feature>
<dbReference type="STRING" id="1798392.A3A79_02000"/>
<feature type="transmembrane region" description="Helical" evidence="1">
    <location>
        <begin position="208"/>
        <end position="230"/>
    </location>
</feature>